<organism evidence="1 2">
    <name type="scientific">Curtobacterium citreum</name>
    <dbReference type="NCBI Taxonomy" id="2036"/>
    <lineage>
        <taxon>Bacteria</taxon>
        <taxon>Bacillati</taxon>
        <taxon>Actinomycetota</taxon>
        <taxon>Actinomycetes</taxon>
        <taxon>Micrococcales</taxon>
        <taxon>Microbacteriaceae</taxon>
        <taxon>Curtobacterium</taxon>
    </lineage>
</organism>
<proteinExistence type="predicted"/>
<evidence type="ECO:0008006" key="3">
    <source>
        <dbReference type="Google" id="ProtNLM"/>
    </source>
</evidence>
<comment type="caution">
    <text evidence="1">The sequence shown here is derived from an EMBL/GenBank/DDBJ whole genome shotgun (WGS) entry which is preliminary data.</text>
</comment>
<dbReference type="Proteomes" id="UP000539146">
    <property type="component" value="Unassembled WGS sequence"/>
</dbReference>
<protein>
    <recommendedName>
        <fullName evidence="3">Multi-ubiquitin domain-containing protein</fullName>
    </recommendedName>
</protein>
<dbReference type="AlphaFoldDB" id="A0A850DUE0"/>
<reference evidence="1 2" key="1">
    <citation type="submission" date="2020-05" db="EMBL/GenBank/DDBJ databases">
        <title>Genome Sequencing of Type Strains.</title>
        <authorList>
            <person name="Lemaire J.F."/>
            <person name="Inderbitzin P."/>
            <person name="Gregorio O.A."/>
            <person name="Collins S.B."/>
            <person name="Wespe N."/>
            <person name="Knight-Connoni V."/>
        </authorList>
    </citation>
    <scope>NUCLEOTIDE SEQUENCE [LARGE SCALE GENOMIC DNA]</scope>
    <source>
        <strain evidence="1 2">DSM 20512</strain>
    </source>
</reference>
<evidence type="ECO:0000313" key="2">
    <source>
        <dbReference type="Proteomes" id="UP000539146"/>
    </source>
</evidence>
<gene>
    <name evidence="1" type="ORF">HP467_13365</name>
</gene>
<accession>A0A850DUE0</accession>
<dbReference type="RefSeq" id="WP_175326471.1">
    <property type="nucleotide sequence ID" value="NZ_BAAAWP010000001.1"/>
</dbReference>
<dbReference type="EMBL" id="JABMCG010000119">
    <property type="protein sequence ID" value="NUU29087.1"/>
    <property type="molecule type" value="Genomic_DNA"/>
</dbReference>
<evidence type="ECO:0000313" key="1">
    <source>
        <dbReference type="EMBL" id="NUU29087.1"/>
    </source>
</evidence>
<sequence length="145" mass="15632">MNRPVSPVVHFTINGTPYTTSDRDHEAAALLRLADLDPHVYDLFLVTEHGIEEAIADGQIVNLVDDIAFAARRKVRFTIDGEPFTTYDDDQTAADLLRLAGVDPAGYDLARVRKAGGSHTVPDGELLTLTDGDAFVTVKQVGGVA</sequence>
<name>A0A850DUE0_9MICO</name>